<dbReference type="AlphaFoldDB" id="A0A0K6HQF5"/>
<dbReference type="OrthoDB" id="9799145at2"/>
<evidence type="ECO:0000313" key="4">
    <source>
        <dbReference type="Proteomes" id="UP000183649"/>
    </source>
</evidence>
<dbReference type="SUPFAM" id="SSF54197">
    <property type="entry name" value="HIT-like"/>
    <property type="match status" value="1"/>
</dbReference>
<evidence type="ECO:0000259" key="2">
    <source>
        <dbReference type="PROSITE" id="PS51084"/>
    </source>
</evidence>
<dbReference type="InterPro" id="IPR036265">
    <property type="entry name" value="HIT-like_sf"/>
</dbReference>
<feature type="short sequence motif" description="Histidine triad motif" evidence="1">
    <location>
        <begin position="91"/>
        <end position="95"/>
    </location>
</feature>
<sequence>MFSQTSCPLCRNEGEHVVWRGPAFRLIRAAEPLLPAFYRVVWNAHVAEFSDLSALDRLSCMDAVALAEQTLRATLQPDKINLASLGNVVPHLHWHVIARWGWDAFWPQSAWSAPPRPADEARLIAIRAQLSEVDSAMQQACAARFGDA</sequence>
<feature type="domain" description="HIT" evidence="2">
    <location>
        <begin position="5"/>
        <end position="106"/>
    </location>
</feature>
<dbReference type="PIRSF" id="PIRSF000714">
    <property type="entry name" value="HIT"/>
    <property type="match status" value="1"/>
</dbReference>
<dbReference type="RefSeq" id="WP_055449136.1">
    <property type="nucleotide sequence ID" value="NZ_CYHF01000001.1"/>
</dbReference>
<dbReference type="InterPro" id="IPR026026">
    <property type="entry name" value="HIT_Hint"/>
</dbReference>
<organism evidence="3 4">
    <name type="scientific">Thiomonas bhubaneswarensis</name>
    <dbReference type="NCBI Taxonomy" id="339866"/>
    <lineage>
        <taxon>Bacteria</taxon>
        <taxon>Pseudomonadati</taxon>
        <taxon>Pseudomonadota</taxon>
        <taxon>Betaproteobacteria</taxon>
        <taxon>Burkholderiales</taxon>
        <taxon>Thiomonas</taxon>
    </lineage>
</organism>
<gene>
    <name evidence="3" type="ORF">Ga0061069_101171</name>
</gene>
<evidence type="ECO:0000313" key="3">
    <source>
        <dbReference type="EMBL" id="CUA93277.1"/>
    </source>
</evidence>
<dbReference type="Proteomes" id="UP000183649">
    <property type="component" value="Unassembled WGS sequence"/>
</dbReference>
<dbReference type="STRING" id="339866.GCA_001418255_00169"/>
<dbReference type="GO" id="GO:0016787">
    <property type="term" value="F:hydrolase activity"/>
    <property type="evidence" value="ECO:0007669"/>
    <property type="project" value="UniProtKB-KW"/>
</dbReference>
<accession>A0A0K6HQF5</accession>
<dbReference type="InterPro" id="IPR011146">
    <property type="entry name" value="HIT-like"/>
</dbReference>
<dbReference type="Gene3D" id="3.30.428.10">
    <property type="entry name" value="HIT-like"/>
    <property type="match status" value="1"/>
</dbReference>
<dbReference type="EMBL" id="CYHF01000001">
    <property type="protein sequence ID" value="CUA93277.1"/>
    <property type="molecule type" value="Genomic_DNA"/>
</dbReference>
<dbReference type="PROSITE" id="PS51084">
    <property type="entry name" value="HIT_2"/>
    <property type="match status" value="1"/>
</dbReference>
<keyword evidence="4" id="KW-1185">Reference proteome</keyword>
<proteinExistence type="predicted"/>
<evidence type="ECO:0000256" key="1">
    <source>
        <dbReference type="PROSITE-ProRule" id="PRU00464"/>
    </source>
</evidence>
<protein>
    <submittedName>
        <fullName evidence="3">Diadenosine tetraphosphate (Ap4A) hydrolase or other HIT family hydrolase</fullName>
    </submittedName>
</protein>
<dbReference type="Pfam" id="PF01230">
    <property type="entry name" value="HIT"/>
    <property type="match status" value="1"/>
</dbReference>
<name>A0A0K6HQF5_9BURK</name>
<reference evidence="4" key="1">
    <citation type="submission" date="2015-08" db="EMBL/GenBank/DDBJ databases">
        <authorList>
            <person name="Varghese N."/>
        </authorList>
    </citation>
    <scope>NUCLEOTIDE SEQUENCE [LARGE SCALE GENOMIC DNA]</scope>
    <source>
        <strain evidence="4">DSM 18181</strain>
    </source>
</reference>
<keyword evidence="3" id="KW-0378">Hydrolase</keyword>